<accession>A0ABX1ZTT2</accession>
<feature type="transmembrane region" description="Helical" evidence="1">
    <location>
        <begin position="266"/>
        <end position="288"/>
    </location>
</feature>
<gene>
    <name evidence="2" type="ORF">GC097_19640</name>
</gene>
<proteinExistence type="predicted"/>
<dbReference type="Pfam" id="PF13687">
    <property type="entry name" value="DUF4153"/>
    <property type="match status" value="1"/>
</dbReference>
<feature type="transmembrane region" description="Helical" evidence="1">
    <location>
        <begin position="432"/>
        <end position="450"/>
    </location>
</feature>
<feature type="transmembrane region" description="Helical" evidence="1">
    <location>
        <begin position="64"/>
        <end position="83"/>
    </location>
</feature>
<feature type="transmembrane region" description="Helical" evidence="1">
    <location>
        <begin position="363"/>
        <end position="386"/>
    </location>
</feature>
<evidence type="ECO:0000313" key="3">
    <source>
        <dbReference type="Proteomes" id="UP000618579"/>
    </source>
</evidence>
<dbReference type="InterPro" id="IPR025291">
    <property type="entry name" value="DUF4153"/>
</dbReference>
<dbReference type="EMBL" id="WHNZ01000042">
    <property type="protein sequence ID" value="NOV02223.1"/>
    <property type="molecule type" value="Genomic_DNA"/>
</dbReference>
<feature type="transmembrane region" description="Helical" evidence="1">
    <location>
        <begin position="320"/>
        <end position="343"/>
    </location>
</feature>
<feature type="transmembrane region" description="Helical" evidence="1">
    <location>
        <begin position="398"/>
        <end position="420"/>
    </location>
</feature>
<keyword evidence="1" id="KW-0472">Membrane</keyword>
<keyword evidence="1" id="KW-1133">Transmembrane helix</keyword>
<name>A0ABX1ZTT2_9BACL</name>
<protein>
    <submittedName>
        <fullName evidence="2">DUF4173 domain-containing protein</fullName>
    </submittedName>
</protein>
<evidence type="ECO:0000256" key="1">
    <source>
        <dbReference type="SAM" id="Phobius"/>
    </source>
</evidence>
<keyword evidence="3" id="KW-1185">Reference proteome</keyword>
<sequence>MLANFHPKPSGIKYEIIKIKLTLFVLVLQVTIKGRNYQFLVASANGLSKERSSMRDPAPWQKKYSFMLLYACLFGLLVQYLFLGRPAGISVLLSVGGFYGLYFYSIKGRLGGFEPWKGQSTAGWLLMVPVALLALTYAVFANSLFHTLNGLALPLCIVMQTIVLSRNSKHAWYHATFLQDMARHVISRPIAHLPVPFGMIKAWLPSRESGKESTWGRVGKVLAGLLLAAPILFIVIGLLASADSIFSSWVTRIPEWFSGISMGDGVARTILAVCTAVYTFCYMWGMLFPKVVEAAHPFDRPKDETAGVNRNKVQLDPITAGTLLVCVNVVYVLFAVIQFSYLFGATDGLLPAGVAYAEYARRGFAELVVVALINVTLLFPGLHWIRQSGQMSESIRKVLLTMLVACTIVMLLSAYGRLSLYEEAYGFTQTRLLVHGFMIFLGILFILAFFRIWMEKMSMSRAYITTAILAYLVMNYMNIDYRIAMNNMERYEKTGMIDLDYLGILSTDVVPALKELQAKHPELDSVQLKIDRIIGEQENTTWPSWNLSGYRARR</sequence>
<reference evidence="2 3" key="1">
    <citation type="submission" date="2019-10" db="EMBL/GenBank/DDBJ databases">
        <title>Description of Paenibacillus pedi sp. nov.</title>
        <authorList>
            <person name="Carlier A."/>
            <person name="Qi S."/>
        </authorList>
    </citation>
    <scope>NUCLEOTIDE SEQUENCE [LARGE SCALE GENOMIC DNA]</scope>
    <source>
        <strain evidence="2 3">LMG 31457</strain>
    </source>
</reference>
<feature type="transmembrane region" description="Helical" evidence="1">
    <location>
        <begin position="221"/>
        <end position="246"/>
    </location>
</feature>
<comment type="caution">
    <text evidence="2">The sequence shown here is derived from an EMBL/GenBank/DDBJ whole genome shotgun (WGS) entry which is preliminary data.</text>
</comment>
<organism evidence="2 3">
    <name type="scientific">Paenibacillus planticolens</name>
    <dbReference type="NCBI Taxonomy" id="2654976"/>
    <lineage>
        <taxon>Bacteria</taxon>
        <taxon>Bacillati</taxon>
        <taxon>Bacillota</taxon>
        <taxon>Bacilli</taxon>
        <taxon>Bacillales</taxon>
        <taxon>Paenibacillaceae</taxon>
        <taxon>Paenibacillus</taxon>
    </lineage>
</organism>
<keyword evidence="1" id="KW-0812">Transmembrane</keyword>
<dbReference type="Proteomes" id="UP000618579">
    <property type="component" value="Unassembled WGS sequence"/>
</dbReference>
<feature type="transmembrane region" description="Helical" evidence="1">
    <location>
        <begin position="89"/>
        <end position="110"/>
    </location>
</feature>
<feature type="transmembrane region" description="Helical" evidence="1">
    <location>
        <begin position="122"/>
        <end position="140"/>
    </location>
</feature>
<feature type="transmembrane region" description="Helical" evidence="1">
    <location>
        <begin position="146"/>
        <end position="164"/>
    </location>
</feature>
<evidence type="ECO:0000313" key="2">
    <source>
        <dbReference type="EMBL" id="NOV02223.1"/>
    </source>
</evidence>